<dbReference type="PANTHER" id="PTHR47018">
    <property type="entry name" value="CXC DOMAIN-CONTAINING PROTEIN-RELATED"/>
    <property type="match status" value="1"/>
</dbReference>
<organism evidence="2 3">
    <name type="scientific">Chionoecetes opilio</name>
    <name type="common">Atlantic snow crab</name>
    <name type="synonym">Cancer opilio</name>
    <dbReference type="NCBI Taxonomy" id="41210"/>
    <lineage>
        <taxon>Eukaryota</taxon>
        <taxon>Metazoa</taxon>
        <taxon>Ecdysozoa</taxon>
        <taxon>Arthropoda</taxon>
        <taxon>Crustacea</taxon>
        <taxon>Multicrustacea</taxon>
        <taxon>Malacostraca</taxon>
        <taxon>Eumalacostraca</taxon>
        <taxon>Eucarida</taxon>
        <taxon>Decapoda</taxon>
        <taxon>Pleocyemata</taxon>
        <taxon>Brachyura</taxon>
        <taxon>Eubrachyura</taxon>
        <taxon>Majoidea</taxon>
        <taxon>Majidae</taxon>
        <taxon>Chionoecetes</taxon>
    </lineage>
</organism>
<dbReference type="PANTHER" id="PTHR47018:SF1">
    <property type="entry name" value="TESMIN_TSO1-LIKE CXC DOMAIN-CONTAINING PROTEIN"/>
    <property type="match status" value="1"/>
</dbReference>
<dbReference type="EMBL" id="JACEEZ010000256">
    <property type="protein sequence ID" value="KAG0730358.1"/>
    <property type="molecule type" value="Genomic_DNA"/>
</dbReference>
<protein>
    <submittedName>
        <fullName evidence="2">Uncharacterized protein</fullName>
    </submittedName>
</protein>
<dbReference type="AlphaFoldDB" id="A0A8J4YL55"/>
<dbReference type="Proteomes" id="UP000770661">
    <property type="component" value="Unassembled WGS sequence"/>
</dbReference>
<feature type="region of interest" description="Disordered" evidence="1">
    <location>
        <begin position="1"/>
        <end position="24"/>
    </location>
</feature>
<dbReference type="OrthoDB" id="10057522at2759"/>
<evidence type="ECO:0000313" key="3">
    <source>
        <dbReference type="Proteomes" id="UP000770661"/>
    </source>
</evidence>
<proteinExistence type="predicted"/>
<feature type="compositionally biased region" description="Basic and acidic residues" evidence="1">
    <location>
        <begin position="1"/>
        <end position="12"/>
    </location>
</feature>
<sequence length="367" mass="41329">MPKSFKLVEPHGAEAAPSTSAQPATETDWSLCFICQETTPESLTSPSQNTRQDKGSSYSILAGHLRRFNELGLLPISFLLSRLDEGSGVEASLGANNARYYKTCRLRYNKTKLDRAEKRHLKIGADEEEEVVARKRTRYKSRHRPLYTWTAHGISAFQVYSGLWLRPSSTETKHQEVKCFFCGEAPGSAGLHEAATFQLDSRVRSCALILDDMDLLTQLNAGDMVAQEAKYHRNCLLNLYNRARKIKEMADKNKDDEHAIAGLVFAELVVFIEEAHMDDETSPVFKLADLAQLYTSRMEQLGVKHEGRVHTTRLKQRLLAHFPNMCAQHQLRDVLLAFNEDLGDALAKACELDRDLNAVHLARAAKL</sequence>
<accession>A0A8J4YL55</accession>
<keyword evidence="3" id="KW-1185">Reference proteome</keyword>
<name>A0A8J4YL55_CHIOP</name>
<evidence type="ECO:0000313" key="2">
    <source>
        <dbReference type="EMBL" id="KAG0730358.1"/>
    </source>
</evidence>
<comment type="caution">
    <text evidence="2">The sequence shown here is derived from an EMBL/GenBank/DDBJ whole genome shotgun (WGS) entry which is preliminary data.</text>
</comment>
<gene>
    <name evidence="2" type="ORF">GWK47_028416</name>
</gene>
<evidence type="ECO:0000256" key="1">
    <source>
        <dbReference type="SAM" id="MobiDB-lite"/>
    </source>
</evidence>
<reference evidence="2" key="1">
    <citation type="submission" date="2020-07" db="EMBL/GenBank/DDBJ databases">
        <title>The High-quality genome of the commercially important snow crab, Chionoecetes opilio.</title>
        <authorList>
            <person name="Jeong J.-H."/>
            <person name="Ryu S."/>
        </authorList>
    </citation>
    <scope>NUCLEOTIDE SEQUENCE</scope>
    <source>
        <strain evidence="2">MADBK_172401_WGS</strain>
        <tissue evidence="2">Digestive gland</tissue>
    </source>
</reference>